<dbReference type="EMBL" id="RRZA01000025">
    <property type="protein sequence ID" value="MBE0457691.1"/>
    <property type="molecule type" value="Genomic_DNA"/>
</dbReference>
<evidence type="ECO:0000313" key="1">
    <source>
        <dbReference type="EMBL" id="MBE0457691.1"/>
    </source>
</evidence>
<sequence>MANDNQALHKLLNDGLLAAIADGSFDTLFFKYFAAVIAQADLKNRRIIELTNPLLPRSAPIHQPQFWLDKNSLTK</sequence>
<dbReference type="RefSeq" id="WP_192541591.1">
    <property type="nucleotide sequence ID" value="NZ_JBQELX010000013.1"/>
</dbReference>
<organism evidence="1 2">
    <name type="scientific">Pseudoalteromonas prydzensis</name>
    <dbReference type="NCBI Taxonomy" id="182141"/>
    <lineage>
        <taxon>Bacteria</taxon>
        <taxon>Pseudomonadati</taxon>
        <taxon>Pseudomonadota</taxon>
        <taxon>Gammaproteobacteria</taxon>
        <taxon>Alteromonadales</taxon>
        <taxon>Pseudoalteromonadaceae</taxon>
        <taxon>Pseudoalteromonas</taxon>
    </lineage>
</organism>
<dbReference type="Proteomes" id="UP000707245">
    <property type="component" value="Unassembled WGS sequence"/>
</dbReference>
<accession>A0ABR9FLJ3</accession>
<name>A0ABR9FLJ3_9GAMM</name>
<evidence type="ECO:0000313" key="2">
    <source>
        <dbReference type="Proteomes" id="UP000707245"/>
    </source>
</evidence>
<comment type="caution">
    <text evidence="1">The sequence shown here is derived from an EMBL/GenBank/DDBJ whole genome shotgun (WGS) entry which is preliminary data.</text>
</comment>
<reference evidence="1 2" key="1">
    <citation type="submission" date="2020-07" db="EMBL/GenBank/DDBJ databases">
        <title>Halophilic bacteria isolated from french cheeses.</title>
        <authorList>
            <person name="Kothe C.I."/>
            <person name="Farah-Kraiem B."/>
            <person name="Renault P."/>
            <person name="Dridi B."/>
        </authorList>
    </citation>
    <scope>NUCLEOTIDE SEQUENCE [LARGE SCALE GENOMIC DNA]</scope>
    <source>
        <strain evidence="1 2">FME14</strain>
    </source>
</reference>
<gene>
    <name evidence="1" type="ORF">EI167_09550</name>
</gene>
<protein>
    <submittedName>
        <fullName evidence="1">Uncharacterized protein</fullName>
    </submittedName>
</protein>
<keyword evidence="2" id="KW-1185">Reference proteome</keyword>
<proteinExistence type="predicted"/>